<organism evidence="1 2">
    <name type="scientific">Streptomyces durmitorensis</name>
    <dbReference type="NCBI Taxonomy" id="319947"/>
    <lineage>
        <taxon>Bacteria</taxon>
        <taxon>Bacillati</taxon>
        <taxon>Actinomycetota</taxon>
        <taxon>Actinomycetes</taxon>
        <taxon>Kitasatosporales</taxon>
        <taxon>Streptomycetaceae</taxon>
        <taxon>Streptomyces</taxon>
    </lineage>
</organism>
<name>A0ABY4Q2N7_9ACTN</name>
<evidence type="ECO:0000313" key="1">
    <source>
        <dbReference type="EMBL" id="UQT59977.1"/>
    </source>
</evidence>
<sequence>MSEDFGSAARRLRAPLLAALAPVTACAVALGGLTTWVGTGGAGRPPRIEVGTGRVFLPYGDTRDTSAYFRITNKGGSADRLTGITSDSPAADRTMLGRHRTTEGRAAYMSGAASVEVPAHGALAMSPLGTNVMLRARGRWQAGDTVPFTLHFRDGGSIRADAVVVRPR</sequence>
<proteinExistence type="predicted"/>
<evidence type="ECO:0000313" key="2">
    <source>
        <dbReference type="Proteomes" id="UP000829992"/>
    </source>
</evidence>
<reference evidence="1 2" key="1">
    <citation type="submission" date="2022-05" db="EMBL/GenBank/DDBJ databases">
        <authorList>
            <person name="Zhou X."/>
            <person name="Li K."/>
            <person name="Man Y."/>
        </authorList>
    </citation>
    <scope>NUCLEOTIDE SEQUENCE [LARGE SCALE GENOMIC DNA]</scope>
    <source>
        <strain evidence="1 2">MS405</strain>
    </source>
</reference>
<dbReference type="PANTHER" id="PTHR36302:SF1">
    <property type="entry name" value="COPPER CHAPERONE PCU(A)C"/>
    <property type="match status" value="1"/>
</dbReference>
<protein>
    <submittedName>
        <fullName evidence="1">Copper chaperone PCu(A)C</fullName>
    </submittedName>
</protein>
<dbReference type="EMBL" id="CP097289">
    <property type="protein sequence ID" value="UQT59977.1"/>
    <property type="molecule type" value="Genomic_DNA"/>
</dbReference>
<dbReference type="InterPro" id="IPR007410">
    <property type="entry name" value="LpqE-like"/>
</dbReference>
<dbReference type="PANTHER" id="PTHR36302">
    <property type="entry name" value="BLR7088 PROTEIN"/>
    <property type="match status" value="1"/>
</dbReference>
<accession>A0ABY4Q2N7</accession>
<dbReference type="Proteomes" id="UP000829992">
    <property type="component" value="Chromosome"/>
</dbReference>
<dbReference type="Pfam" id="PF04314">
    <property type="entry name" value="PCuAC"/>
    <property type="match status" value="1"/>
</dbReference>
<dbReference type="Gene3D" id="2.60.40.1890">
    <property type="entry name" value="PCu(A)C copper chaperone"/>
    <property type="match status" value="1"/>
</dbReference>
<dbReference type="InterPro" id="IPR036182">
    <property type="entry name" value="PCuAC_sf"/>
</dbReference>
<dbReference type="InterPro" id="IPR058248">
    <property type="entry name" value="Lxx211020-like"/>
</dbReference>
<gene>
    <name evidence="1" type="ORF">M4V62_35705</name>
</gene>
<dbReference type="SUPFAM" id="SSF110087">
    <property type="entry name" value="DR1885-like metal-binding protein"/>
    <property type="match status" value="1"/>
</dbReference>
<dbReference type="RefSeq" id="WP_249591311.1">
    <property type="nucleotide sequence ID" value="NZ_BAAAQL010000035.1"/>
</dbReference>
<keyword evidence="2" id="KW-1185">Reference proteome</keyword>